<gene>
    <name evidence="4" type="ORF">OHK93_004610</name>
</gene>
<sequence>MKLLFIRHGETVDNVAGVYAGVKDSPLTIQGNLQAERLGKFLAERGLCLSHVFSSNLQRAVKTAIALCTAQPLGQNGSEDPATPPKRPEVTQLEVLREQDFGYYEGKPFYARPREGTKSGKDDHRSQHQDDPDFQDVESKESMNARMDQFLQVHLLPVLENIRDGTTQDIAIVSHGIILSHLWRRFLNMCPKYSVSVMPGLSLGYGPYTALEHLGGWSNTGYLELIILPKDYRKKEERIASSEPRSQSPTAEPEAHLPPLAGYSVLINVINSKEHLVGLKRVRGVGSSQHDAGQKKIENFFKKPKT</sequence>
<dbReference type="Gene3D" id="3.40.50.1240">
    <property type="entry name" value="Phosphoglycerate mutase-like"/>
    <property type="match status" value="1"/>
</dbReference>
<feature type="binding site" evidence="2">
    <location>
        <begin position="7"/>
        <end position="14"/>
    </location>
    <ligand>
        <name>substrate</name>
    </ligand>
</feature>
<dbReference type="GO" id="GO:0045820">
    <property type="term" value="P:negative regulation of glycolytic process"/>
    <property type="evidence" value="ECO:0007669"/>
    <property type="project" value="TreeGrafter"/>
</dbReference>
<feature type="compositionally biased region" description="Basic and acidic residues" evidence="3">
    <location>
        <begin position="112"/>
        <end position="140"/>
    </location>
</feature>
<dbReference type="InterPro" id="IPR013078">
    <property type="entry name" value="His_Pase_superF_clade-1"/>
</dbReference>
<dbReference type="GO" id="GO:0043456">
    <property type="term" value="P:regulation of pentose-phosphate shunt"/>
    <property type="evidence" value="ECO:0007669"/>
    <property type="project" value="TreeGrafter"/>
</dbReference>
<dbReference type="EMBL" id="JAPUFD010000021">
    <property type="protein sequence ID" value="MDI1492827.1"/>
    <property type="molecule type" value="Genomic_DNA"/>
</dbReference>
<feature type="region of interest" description="Disordered" evidence="3">
    <location>
        <begin position="107"/>
        <end position="140"/>
    </location>
</feature>
<dbReference type="PANTHER" id="PTHR46517:SF1">
    <property type="entry name" value="FRUCTOSE-2,6-BISPHOSPHATASE TIGAR"/>
    <property type="match status" value="1"/>
</dbReference>
<dbReference type="SUPFAM" id="SSF53254">
    <property type="entry name" value="Phosphoglycerate mutase-like"/>
    <property type="match status" value="1"/>
</dbReference>
<feature type="region of interest" description="Disordered" evidence="3">
    <location>
        <begin position="237"/>
        <end position="256"/>
    </location>
</feature>
<feature type="compositionally biased region" description="Basic and acidic residues" evidence="3">
    <location>
        <begin position="292"/>
        <end position="306"/>
    </location>
</feature>
<accession>A0AA43U1S8</accession>
<name>A0AA43U1S8_9LECA</name>
<dbReference type="InterPro" id="IPR051695">
    <property type="entry name" value="Phosphoglycerate_Mutase"/>
</dbReference>
<reference evidence="4" key="1">
    <citation type="journal article" date="2023" name="Genome Biol. Evol.">
        <title>First Whole Genome Sequence and Flow Cytometry Genome Size Data for the Lichen-Forming Fungus Ramalina farinacea (Ascomycota).</title>
        <authorList>
            <person name="Llewellyn T."/>
            <person name="Mian S."/>
            <person name="Hill R."/>
            <person name="Leitch I.J."/>
            <person name="Gaya E."/>
        </authorList>
    </citation>
    <scope>NUCLEOTIDE SEQUENCE</scope>
    <source>
        <strain evidence="4">LIQ254RAFAR</strain>
    </source>
</reference>
<proteinExistence type="predicted"/>
<dbReference type="Pfam" id="PF00300">
    <property type="entry name" value="His_Phos_1"/>
    <property type="match status" value="1"/>
</dbReference>
<keyword evidence="5" id="KW-1185">Reference proteome</keyword>
<evidence type="ECO:0000313" key="4">
    <source>
        <dbReference type="EMBL" id="MDI1492827.1"/>
    </source>
</evidence>
<protein>
    <recommendedName>
        <fullName evidence="6">Phosphoglycerate mutase-like protein</fullName>
    </recommendedName>
</protein>
<keyword evidence="1" id="KW-0378">Hydrolase</keyword>
<dbReference type="GO" id="GO:0005829">
    <property type="term" value="C:cytosol"/>
    <property type="evidence" value="ECO:0007669"/>
    <property type="project" value="TreeGrafter"/>
</dbReference>
<dbReference type="PANTHER" id="PTHR46517">
    <property type="entry name" value="FRUCTOSE-2,6-BISPHOSPHATASE TIGAR"/>
    <property type="match status" value="1"/>
</dbReference>
<feature type="binding site" evidence="2">
    <location>
        <position position="59"/>
    </location>
    <ligand>
        <name>substrate</name>
    </ligand>
</feature>
<comment type="caution">
    <text evidence="4">The sequence shown here is derived from an EMBL/GenBank/DDBJ whole genome shotgun (WGS) entry which is preliminary data.</text>
</comment>
<organism evidence="4 5">
    <name type="scientific">Ramalina farinacea</name>
    <dbReference type="NCBI Taxonomy" id="258253"/>
    <lineage>
        <taxon>Eukaryota</taxon>
        <taxon>Fungi</taxon>
        <taxon>Dikarya</taxon>
        <taxon>Ascomycota</taxon>
        <taxon>Pezizomycotina</taxon>
        <taxon>Lecanoromycetes</taxon>
        <taxon>OSLEUM clade</taxon>
        <taxon>Lecanoromycetidae</taxon>
        <taxon>Lecanorales</taxon>
        <taxon>Lecanorineae</taxon>
        <taxon>Ramalinaceae</taxon>
        <taxon>Ramalina</taxon>
    </lineage>
</organism>
<dbReference type="SMART" id="SM00855">
    <property type="entry name" value="PGAM"/>
    <property type="match status" value="1"/>
</dbReference>
<evidence type="ECO:0000313" key="5">
    <source>
        <dbReference type="Proteomes" id="UP001161017"/>
    </source>
</evidence>
<evidence type="ECO:0000256" key="3">
    <source>
        <dbReference type="SAM" id="MobiDB-lite"/>
    </source>
</evidence>
<dbReference type="CDD" id="cd07067">
    <property type="entry name" value="HP_PGM_like"/>
    <property type="match status" value="1"/>
</dbReference>
<feature type="region of interest" description="Disordered" evidence="3">
    <location>
        <begin position="284"/>
        <end position="306"/>
    </location>
</feature>
<dbReference type="InterPro" id="IPR029033">
    <property type="entry name" value="His_PPase_superfam"/>
</dbReference>
<evidence type="ECO:0008006" key="6">
    <source>
        <dbReference type="Google" id="ProtNLM"/>
    </source>
</evidence>
<dbReference type="GO" id="GO:0004331">
    <property type="term" value="F:fructose-2,6-bisphosphate 2-phosphatase activity"/>
    <property type="evidence" value="ECO:0007669"/>
    <property type="project" value="TreeGrafter"/>
</dbReference>
<evidence type="ECO:0000256" key="1">
    <source>
        <dbReference type="ARBA" id="ARBA00022801"/>
    </source>
</evidence>
<dbReference type="AlphaFoldDB" id="A0AA43U1S8"/>
<dbReference type="Proteomes" id="UP001161017">
    <property type="component" value="Unassembled WGS sequence"/>
</dbReference>
<evidence type="ECO:0000256" key="2">
    <source>
        <dbReference type="PIRSR" id="PIRSR613078-2"/>
    </source>
</evidence>